<gene>
    <name evidence="5" type="ORF">FRX31_014991</name>
</gene>
<dbReference type="InterPro" id="IPR017853">
    <property type="entry name" value="GH"/>
</dbReference>
<dbReference type="Pfam" id="PF00232">
    <property type="entry name" value="Glyco_hydro_1"/>
    <property type="match status" value="1"/>
</dbReference>
<keyword evidence="2" id="KW-0378">Hydrolase</keyword>
<evidence type="ECO:0000256" key="3">
    <source>
        <dbReference type="ARBA" id="ARBA00023295"/>
    </source>
</evidence>
<dbReference type="PANTHER" id="PTHR10353:SF137">
    <property type="entry name" value="MYROSINASE 3-RELATED"/>
    <property type="match status" value="1"/>
</dbReference>
<name>A0A7J6WH70_THATH</name>
<dbReference type="InterPro" id="IPR001360">
    <property type="entry name" value="Glyco_hydro_1"/>
</dbReference>
<organism evidence="5 6">
    <name type="scientific">Thalictrum thalictroides</name>
    <name type="common">Rue-anemone</name>
    <name type="synonym">Anemone thalictroides</name>
    <dbReference type="NCBI Taxonomy" id="46969"/>
    <lineage>
        <taxon>Eukaryota</taxon>
        <taxon>Viridiplantae</taxon>
        <taxon>Streptophyta</taxon>
        <taxon>Embryophyta</taxon>
        <taxon>Tracheophyta</taxon>
        <taxon>Spermatophyta</taxon>
        <taxon>Magnoliopsida</taxon>
        <taxon>Ranunculales</taxon>
        <taxon>Ranunculaceae</taxon>
        <taxon>Thalictroideae</taxon>
        <taxon>Thalictrum</taxon>
    </lineage>
</organism>
<keyword evidence="3" id="KW-0326">Glycosidase</keyword>
<reference evidence="5 6" key="1">
    <citation type="submission" date="2020-06" db="EMBL/GenBank/DDBJ databases">
        <title>Transcriptomic and genomic resources for Thalictrum thalictroides and T. hernandezii: Facilitating candidate gene discovery in an emerging model plant lineage.</title>
        <authorList>
            <person name="Arias T."/>
            <person name="Riano-Pachon D.M."/>
            <person name="Di Stilio V.S."/>
        </authorList>
    </citation>
    <scope>NUCLEOTIDE SEQUENCE [LARGE SCALE GENOMIC DNA]</scope>
    <source>
        <strain evidence="6">cv. WT478/WT964</strain>
        <tissue evidence="5">Leaves</tissue>
    </source>
</reference>
<evidence type="ECO:0000313" key="5">
    <source>
        <dbReference type="EMBL" id="KAF5195422.1"/>
    </source>
</evidence>
<dbReference type="Gene3D" id="3.20.20.80">
    <property type="entry name" value="Glycosidases"/>
    <property type="match status" value="1"/>
</dbReference>
<dbReference type="OrthoDB" id="65569at2759"/>
<dbReference type="Proteomes" id="UP000554482">
    <property type="component" value="Unassembled WGS sequence"/>
</dbReference>
<dbReference type="InterPro" id="IPR033132">
    <property type="entry name" value="GH_1_N_CS"/>
</dbReference>
<dbReference type="GO" id="GO:0005975">
    <property type="term" value="P:carbohydrate metabolic process"/>
    <property type="evidence" value="ECO:0007669"/>
    <property type="project" value="InterPro"/>
</dbReference>
<protein>
    <submittedName>
        <fullName evidence="5">Beta-glucosidase</fullName>
    </submittedName>
</protein>
<comment type="caution">
    <text evidence="5">The sequence shown here is derived from an EMBL/GenBank/DDBJ whole genome shotgun (WGS) entry which is preliminary data.</text>
</comment>
<sequence>MFNLIFIIERTGGDHHDSDTFNRSSFPKYFVFGTSSSSYQYEGAYNEDGKGPSIWDTYTHEHPERIAGGTNGDVATDHYHRYKEDVALMKDIGVDAYKFSISWSRILPNGKLSGGVNRKGIQFYNDLINELLSKGLQPYVTLFHWDVPQYLDEEYGGFLSSDIVLDFQDYAGLCYKEFGDRVKHWVTLNEPYGHSINGYCFGTMAPGRCSKPTGNCSAGNSATEPYLTAHNQLLAHAAAVKVYKEKYQVNQKGIIGISLVCDWAVPFSETQADKDATQRAIDFMFGWFMEPLTYGTYPNIMQSVSGDRLPKFTKEESSMLKGSYDFIGLDYYTASYVVNYPFSEDVQPSYLTDCHCNKTKEKNGVPIGPKGGSVWLSVYPRGILDLLLYIKERYKNPTIYITENGIDEVDNSTLSLEEVLKDDQRIEYHGRHLSFALEAINEGVDLRGYFAWAY</sequence>
<evidence type="ECO:0000256" key="4">
    <source>
        <dbReference type="RuleBase" id="RU003690"/>
    </source>
</evidence>
<accession>A0A7J6WH70</accession>
<dbReference type="PRINTS" id="PR00131">
    <property type="entry name" value="GLHYDRLASE1"/>
</dbReference>
<proteinExistence type="inferred from homology"/>
<dbReference type="GO" id="GO:0008422">
    <property type="term" value="F:beta-glucosidase activity"/>
    <property type="evidence" value="ECO:0007669"/>
    <property type="project" value="UniProtKB-ARBA"/>
</dbReference>
<evidence type="ECO:0000256" key="2">
    <source>
        <dbReference type="ARBA" id="ARBA00022801"/>
    </source>
</evidence>
<dbReference type="PANTHER" id="PTHR10353">
    <property type="entry name" value="GLYCOSYL HYDROLASE"/>
    <property type="match status" value="1"/>
</dbReference>
<keyword evidence="6" id="KW-1185">Reference proteome</keyword>
<dbReference type="AlphaFoldDB" id="A0A7J6WH70"/>
<dbReference type="PROSITE" id="PS00653">
    <property type="entry name" value="GLYCOSYL_HYDROL_F1_2"/>
    <property type="match status" value="1"/>
</dbReference>
<comment type="similarity">
    <text evidence="1 4">Belongs to the glycosyl hydrolase 1 family.</text>
</comment>
<dbReference type="EMBL" id="JABWDY010017339">
    <property type="protein sequence ID" value="KAF5195422.1"/>
    <property type="molecule type" value="Genomic_DNA"/>
</dbReference>
<evidence type="ECO:0000313" key="6">
    <source>
        <dbReference type="Proteomes" id="UP000554482"/>
    </source>
</evidence>
<dbReference type="FunFam" id="3.20.20.80:FF:000020">
    <property type="entry name" value="Beta-glucosidase 12"/>
    <property type="match status" value="1"/>
</dbReference>
<evidence type="ECO:0000256" key="1">
    <source>
        <dbReference type="ARBA" id="ARBA00010838"/>
    </source>
</evidence>
<dbReference type="SUPFAM" id="SSF51445">
    <property type="entry name" value="(Trans)glycosidases"/>
    <property type="match status" value="1"/>
</dbReference>